<dbReference type="CDD" id="cd13598">
    <property type="entry name" value="PBP2_lipoprotein_IlpA_like"/>
    <property type="match status" value="1"/>
</dbReference>
<dbReference type="Proteomes" id="UP001595704">
    <property type="component" value="Unassembled WGS sequence"/>
</dbReference>
<keyword evidence="2 7" id="KW-0732">Signal</keyword>
<dbReference type="Pfam" id="PF03180">
    <property type="entry name" value="Lipoprotein_9"/>
    <property type="match status" value="1"/>
</dbReference>
<keyword evidence="5 6" id="KW-0449">Lipoprotein</keyword>
<dbReference type="PROSITE" id="PS51318">
    <property type="entry name" value="TAT"/>
    <property type="match status" value="1"/>
</dbReference>
<feature type="signal peptide" evidence="7">
    <location>
        <begin position="1"/>
        <end position="32"/>
    </location>
</feature>
<evidence type="ECO:0000313" key="9">
    <source>
        <dbReference type="Proteomes" id="UP001595704"/>
    </source>
</evidence>
<evidence type="ECO:0000256" key="5">
    <source>
        <dbReference type="ARBA" id="ARBA00023288"/>
    </source>
</evidence>
<gene>
    <name evidence="8" type="ORF">ACFONL_15180</name>
</gene>
<evidence type="ECO:0000256" key="7">
    <source>
        <dbReference type="SAM" id="SignalP"/>
    </source>
</evidence>
<keyword evidence="3" id="KW-0472">Membrane</keyword>
<sequence length="285" mass="30143">MHPSTRTAPDAGKTRRALLTLFAACVLPLALAGGVGAATDAPATDAPALVRVGVVPGPDVEILEQVRKVAAGRGLKIELIQFSDYIIPNQALANGEIEANAFQHQPYLQAQTASTGWKLVKAGETITSPMALYSTRHKSLDAIPAGGSIAIPNDPTNGGRALRLLADRGLFRLKDGETVAATVRDISDNPKKLKIIELDAAQIARSLPDVDAAAINSNYAVEAGLDPVKGGLAREDSNGPWVNIIAVRAADAGKPWVSALVGAYRSDEIRQFILERYKGVYIPAW</sequence>
<dbReference type="PANTHER" id="PTHR30429">
    <property type="entry name" value="D-METHIONINE-BINDING LIPOPROTEIN METQ"/>
    <property type="match status" value="1"/>
</dbReference>
<dbReference type="Gene3D" id="3.40.190.10">
    <property type="entry name" value="Periplasmic binding protein-like II"/>
    <property type="match status" value="2"/>
</dbReference>
<dbReference type="PIRSF" id="PIRSF002854">
    <property type="entry name" value="MetQ"/>
    <property type="match status" value="1"/>
</dbReference>
<comment type="subcellular location">
    <subcellularLocation>
        <location evidence="1">Membrane</location>
        <topology evidence="1">Lipid-anchor</topology>
    </subcellularLocation>
</comment>
<comment type="caution">
    <text evidence="8">The sequence shown here is derived from an EMBL/GenBank/DDBJ whole genome shotgun (WGS) entry which is preliminary data.</text>
</comment>
<dbReference type="PANTHER" id="PTHR30429:SF1">
    <property type="entry name" value="D-METHIONINE-BINDING LIPOPROTEIN METQ-RELATED"/>
    <property type="match status" value="1"/>
</dbReference>
<evidence type="ECO:0000256" key="1">
    <source>
        <dbReference type="ARBA" id="ARBA00004635"/>
    </source>
</evidence>
<name>A0ABV7UJL3_9HYPH</name>
<reference evidence="9" key="1">
    <citation type="journal article" date="2019" name="Int. J. Syst. Evol. Microbiol.">
        <title>The Global Catalogue of Microorganisms (GCM) 10K type strain sequencing project: providing services to taxonomists for standard genome sequencing and annotation.</title>
        <authorList>
            <consortium name="The Broad Institute Genomics Platform"/>
            <consortium name="The Broad Institute Genome Sequencing Center for Infectious Disease"/>
            <person name="Wu L."/>
            <person name="Ma J."/>
        </authorList>
    </citation>
    <scope>NUCLEOTIDE SEQUENCE [LARGE SCALE GENOMIC DNA]</scope>
    <source>
        <strain evidence="9">KCTC 42282</strain>
    </source>
</reference>
<keyword evidence="4" id="KW-0564">Palmitate</keyword>
<dbReference type="InterPro" id="IPR006311">
    <property type="entry name" value="TAT_signal"/>
</dbReference>
<evidence type="ECO:0000256" key="3">
    <source>
        <dbReference type="ARBA" id="ARBA00023136"/>
    </source>
</evidence>
<dbReference type="EMBL" id="JBHRYC010000077">
    <property type="protein sequence ID" value="MFC3638688.1"/>
    <property type="molecule type" value="Genomic_DNA"/>
</dbReference>
<feature type="chain" id="PRO_5046005742" description="Lipoprotein" evidence="7">
    <location>
        <begin position="33"/>
        <end position="285"/>
    </location>
</feature>
<comment type="similarity">
    <text evidence="6">Belongs to the nlpA lipoprotein family.</text>
</comment>
<dbReference type="SUPFAM" id="SSF53850">
    <property type="entry name" value="Periplasmic binding protein-like II"/>
    <property type="match status" value="1"/>
</dbReference>
<dbReference type="InterPro" id="IPR004872">
    <property type="entry name" value="Lipoprotein_NlpA"/>
</dbReference>
<proteinExistence type="inferred from homology"/>
<evidence type="ECO:0000256" key="6">
    <source>
        <dbReference type="PIRNR" id="PIRNR002854"/>
    </source>
</evidence>
<keyword evidence="9" id="KW-1185">Reference proteome</keyword>
<protein>
    <recommendedName>
        <fullName evidence="6">Lipoprotein</fullName>
    </recommendedName>
</protein>
<dbReference type="RefSeq" id="WP_191319076.1">
    <property type="nucleotide sequence ID" value="NZ_BNCG01000006.1"/>
</dbReference>
<evidence type="ECO:0000256" key="2">
    <source>
        <dbReference type="ARBA" id="ARBA00022729"/>
    </source>
</evidence>
<evidence type="ECO:0000256" key="4">
    <source>
        <dbReference type="ARBA" id="ARBA00023139"/>
    </source>
</evidence>
<accession>A0ABV7UJL3</accession>
<organism evidence="8 9">
    <name type="scientific">Camelimonas fluminis</name>
    <dbReference type="NCBI Taxonomy" id="1576911"/>
    <lineage>
        <taxon>Bacteria</taxon>
        <taxon>Pseudomonadati</taxon>
        <taxon>Pseudomonadota</taxon>
        <taxon>Alphaproteobacteria</taxon>
        <taxon>Hyphomicrobiales</taxon>
        <taxon>Chelatococcaceae</taxon>
        <taxon>Camelimonas</taxon>
    </lineage>
</organism>
<evidence type="ECO:0000313" key="8">
    <source>
        <dbReference type="EMBL" id="MFC3638688.1"/>
    </source>
</evidence>